<keyword evidence="1" id="KW-0732">Signal</keyword>
<feature type="signal peptide" evidence="1">
    <location>
        <begin position="1"/>
        <end position="19"/>
    </location>
</feature>
<protein>
    <recommendedName>
        <fullName evidence="4">Chondroitin proteoglycan 4 domain-containing protein</fullName>
    </recommendedName>
</protein>
<evidence type="ECO:0000256" key="1">
    <source>
        <dbReference type="SAM" id="SignalP"/>
    </source>
</evidence>
<dbReference type="EMBL" id="UYRX01000165">
    <property type="protein sequence ID" value="VDK76122.1"/>
    <property type="molecule type" value="Genomic_DNA"/>
</dbReference>
<dbReference type="STRING" id="42156.A0A3P6SJI8"/>
<dbReference type="PANTHER" id="PTHR34401">
    <property type="entry name" value="PROTEIN CBG12388-RELATED"/>
    <property type="match status" value="1"/>
</dbReference>
<keyword evidence="3" id="KW-1185">Reference proteome</keyword>
<accession>A0A3P6SJI8</accession>
<organism evidence="2 3">
    <name type="scientific">Litomosoides sigmodontis</name>
    <name type="common">Filarial nematode worm</name>
    <dbReference type="NCBI Taxonomy" id="42156"/>
    <lineage>
        <taxon>Eukaryota</taxon>
        <taxon>Metazoa</taxon>
        <taxon>Ecdysozoa</taxon>
        <taxon>Nematoda</taxon>
        <taxon>Chromadorea</taxon>
        <taxon>Rhabditida</taxon>
        <taxon>Spirurina</taxon>
        <taxon>Spiruromorpha</taxon>
        <taxon>Filarioidea</taxon>
        <taxon>Onchocercidae</taxon>
        <taxon>Litomosoides</taxon>
    </lineage>
</organism>
<gene>
    <name evidence="2" type="ORF">NLS_LOCUS3174</name>
</gene>
<sequence length="210" mass="23260">MITHFVTLLITAKLVEVNAEQQLIRQCTCDEVAPCESVAIQTILPCADQCQKFISSIGGNYQQIRSCFQQKQPVINNVIKCSENSFPNACARETATAKMLPRRYTKGIELAAINEINKELRRMGIADQITSLLAQGRRFFRCFQSCMVKKLDKCAPGCGLDLPPDNAVVQTIKTCALRSGVQTASLQDLCFCVERAGIRQLTGVCPRIQI</sequence>
<dbReference type="OrthoDB" id="5833681at2759"/>
<dbReference type="OMA" id="CADQCQN"/>
<evidence type="ECO:0000313" key="3">
    <source>
        <dbReference type="Proteomes" id="UP000277928"/>
    </source>
</evidence>
<dbReference type="AlphaFoldDB" id="A0A3P6SJI8"/>
<dbReference type="PANTHER" id="PTHR34401:SF3">
    <property type="entry name" value="DB DOMAIN-CONTAINING PROTEIN"/>
    <property type="match status" value="1"/>
</dbReference>
<evidence type="ECO:0000313" key="2">
    <source>
        <dbReference type="EMBL" id="VDK76122.1"/>
    </source>
</evidence>
<dbReference type="Proteomes" id="UP000277928">
    <property type="component" value="Unassembled WGS sequence"/>
</dbReference>
<feature type="chain" id="PRO_5018139614" description="Chondroitin proteoglycan 4 domain-containing protein" evidence="1">
    <location>
        <begin position="20"/>
        <end position="210"/>
    </location>
</feature>
<reference evidence="2 3" key="1">
    <citation type="submission" date="2018-08" db="EMBL/GenBank/DDBJ databases">
        <authorList>
            <person name="Laetsch R D."/>
            <person name="Stevens L."/>
            <person name="Kumar S."/>
            <person name="Blaxter L. M."/>
        </authorList>
    </citation>
    <scope>NUCLEOTIDE SEQUENCE [LARGE SCALE GENOMIC DNA]</scope>
</reference>
<evidence type="ECO:0008006" key="4">
    <source>
        <dbReference type="Google" id="ProtNLM"/>
    </source>
</evidence>
<proteinExistence type="predicted"/>
<name>A0A3P6SJI8_LITSI</name>